<organism evidence="2 3">
    <name type="scientific">Paractinoplanes hotanensis</name>
    <dbReference type="NCBI Taxonomy" id="2906497"/>
    <lineage>
        <taxon>Bacteria</taxon>
        <taxon>Bacillati</taxon>
        <taxon>Actinomycetota</taxon>
        <taxon>Actinomycetes</taxon>
        <taxon>Micromonosporales</taxon>
        <taxon>Micromonosporaceae</taxon>
        <taxon>Paractinoplanes</taxon>
    </lineage>
</organism>
<protein>
    <recommendedName>
        <fullName evidence="4">DUF2029 domain-containing protein</fullName>
    </recommendedName>
</protein>
<keyword evidence="1" id="KW-0472">Membrane</keyword>
<gene>
    <name evidence="2" type="ORF">LXN57_39705</name>
</gene>
<comment type="caution">
    <text evidence="2">The sequence shown here is derived from an EMBL/GenBank/DDBJ whole genome shotgun (WGS) entry which is preliminary data.</text>
</comment>
<dbReference type="Proteomes" id="UP001523216">
    <property type="component" value="Unassembled WGS sequence"/>
</dbReference>
<dbReference type="RefSeq" id="WP_251803399.1">
    <property type="nucleotide sequence ID" value="NZ_JAMQOL010000063.1"/>
</dbReference>
<feature type="transmembrane region" description="Helical" evidence="1">
    <location>
        <begin position="61"/>
        <end position="78"/>
    </location>
</feature>
<name>A0ABT0YCC4_9ACTN</name>
<feature type="transmembrane region" description="Helical" evidence="1">
    <location>
        <begin position="126"/>
        <end position="147"/>
    </location>
</feature>
<proteinExistence type="predicted"/>
<reference evidence="2 3" key="1">
    <citation type="submission" date="2022-06" db="EMBL/GenBank/DDBJ databases">
        <title>Actinoplanes abujensis sp. nov., isolated from Nigerian arid soil.</title>
        <authorList>
            <person name="Ding P."/>
        </authorList>
    </citation>
    <scope>NUCLEOTIDE SEQUENCE [LARGE SCALE GENOMIC DNA]</scope>
    <source>
        <strain evidence="3">TRM88002</strain>
    </source>
</reference>
<keyword evidence="1" id="KW-1133">Transmembrane helix</keyword>
<keyword evidence="1" id="KW-0812">Transmembrane</keyword>
<dbReference type="EMBL" id="JAMQOL010000063">
    <property type="protein sequence ID" value="MCM4083692.1"/>
    <property type="molecule type" value="Genomic_DNA"/>
</dbReference>
<feature type="transmembrane region" description="Helical" evidence="1">
    <location>
        <begin position="34"/>
        <end position="55"/>
    </location>
</feature>
<keyword evidence="3" id="KW-1185">Reference proteome</keyword>
<accession>A0ABT0YCC4</accession>
<evidence type="ECO:0008006" key="4">
    <source>
        <dbReference type="Google" id="ProtNLM"/>
    </source>
</evidence>
<feature type="transmembrane region" description="Helical" evidence="1">
    <location>
        <begin position="99"/>
        <end position="120"/>
    </location>
</feature>
<sequence length="163" mass="18173">MTTTILDRIVRWNLDLDGDWYGDERERFRWYEGIAAAASMQWIAVPWAGAILVWVLGRPSVIPLAIVLTAMLVPMWVCTLYVRRRRVDTLPRSWTAKRVFWGIVGGIPYAVFLVGALYAYDPEGATWRGAAVGGVVGGVAGLVVQVVQGRRRRQLEAVAADED</sequence>
<evidence type="ECO:0000313" key="3">
    <source>
        <dbReference type="Proteomes" id="UP001523216"/>
    </source>
</evidence>
<evidence type="ECO:0000313" key="2">
    <source>
        <dbReference type="EMBL" id="MCM4083692.1"/>
    </source>
</evidence>
<evidence type="ECO:0000256" key="1">
    <source>
        <dbReference type="SAM" id="Phobius"/>
    </source>
</evidence>